<protein>
    <submittedName>
        <fullName evidence="3">Zinc ribbon domain-containing protein</fullName>
    </submittedName>
</protein>
<evidence type="ECO:0000256" key="1">
    <source>
        <dbReference type="SAM" id="Phobius"/>
    </source>
</evidence>
<keyword evidence="1" id="KW-0812">Transmembrane</keyword>
<organism evidence="3 4">
    <name type="scientific">Saliphagus infecundisoli</name>
    <dbReference type="NCBI Taxonomy" id="1849069"/>
    <lineage>
        <taxon>Archaea</taxon>
        <taxon>Methanobacteriati</taxon>
        <taxon>Methanobacteriota</taxon>
        <taxon>Stenosarchaea group</taxon>
        <taxon>Halobacteria</taxon>
        <taxon>Halobacteriales</taxon>
        <taxon>Natrialbaceae</taxon>
        <taxon>Saliphagus</taxon>
    </lineage>
</organism>
<keyword evidence="4" id="KW-1185">Reference proteome</keyword>
<comment type="caution">
    <text evidence="3">The sequence shown here is derived from an EMBL/GenBank/DDBJ whole genome shotgun (WGS) entry which is preliminary data.</text>
</comment>
<feature type="domain" description="DUF7575" evidence="2">
    <location>
        <begin position="104"/>
        <end position="130"/>
    </location>
</feature>
<keyword evidence="1" id="KW-1133">Transmembrane helix</keyword>
<reference evidence="3 4" key="1">
    <citation type="journal article" date="2019" name="Int. J. Syst. Evol. Microbiol.">
        <title>The Global Catalogue of Microorganisms (GCM) 10K type strain sequencing project: providing services to taxonomists for standard genome sequencing and annotation.</title>
        <authorList>
            <consortium name="The Broad Institute Genomics Platform"/>
            <consortium name="The Broad Institute Genome Sequencing Center for Infectious Disease"/>
            <person name="Wu L."/>
            <person name="Ma J."/>
        </authorList>
    </citation>
    <scope>NUCLEOTIDE SEQUENCE [LARGE SCALE GENOMIC DNA]</scope>
    <source>
        <strain evidence="3 4">CGMCC 1.15824</strain>
    </source>
</reference>
<keyword evidence="1" id="KW-0472">Membrane</keyword>
<evidence type="ECO:0000259" key="2">
    <source>
        <dbReference type="Pfam" id="PF24460"/>
    </source>
</evidence>
<feature type="transmembrane region" description="Helical" evidence="1">
    <location>
        <begin position="74"/>
        <end position="92"/>
    </location>
</feature>
<proteinExistence type="predicted"/>
<dbReference type="InterPro" id="IPR055997">
    <property type="entry name" value="DUF7575"/>
</dbReference>
<evidence type="ECO:0000313" key="3">
    <source>
        <dbReference type="EMBL" id="MFC4987618.1"/>
    </source>
</evidence>
<dbReference type="Proteomes" id="UP001595925">
    <property type="component" value="Unassembled WGS sequence"/>
</dbReference>
<sequence>MVTIWIRAIVAAGLSLLFPGAGHVLLRDWIRALLFAGLFTTAVALLLPVDPLAAAGSISEVEAILLAEPRTTQFVLGFMLVFAAADAGFRALGFPPGSRSATTDGPACPSCGRELDTDLEFCHWCTTRIEWEEPEPANTD</sequence>
<evidence type="ECO:0000313" key="4">
    <source>
        <dbReference type="Proteomes" id="UP001595925"/>
    </source>
</evidence>
<feature type="transmembrane region" description="Helical" evidence="1">
    <location>
        <begin position="33"/>
        <end position="54"/>
    </location>
</feature>
<name>A0ABD5QD45_9EURY</name>
<dbReference type="RefSeq" id="WP_114576980.1">
    <property type="nucleotide sequence ID" value="NZ_JAIVEF010000002.1"/>
</dbReference>
<accession>A0ABD5QD45</accession>
<dbReference type="AlphaFoldDB" id="A0ABD5QD45"/>
<dbReference type="Pfam" id="PF24460">
    <property type="entry name" value="DUF7575"/>
    <property type="match status" value="1"/>
</dbReference>
<feature type="transmembrane region" description="Helical" evidence="1">
    <location>
        <begin position="6"/>
        <end position="26"/>
    </location>
</feature>
<dbReference type="EMBL" id="JBHSJG010000029">
    <property type="protein sequence ID" value="MFC4987618.1"/>
    <property type="molecule type" value="Genomic_DNA"/>
</dbReference>
<gene>
    <name evidence="3" type="ORF">ACFPFO_07560</name>
</gene>